<proteinExistence type="predicted"/>
<dbReference type="SUPFAM" id="SSF56935">
    <property type="entry name" value="Porins"/>
    <property type="match status" value="1"/>
</dbReference>
<reference evidence="2" key="1">
    <citation type="submission" date="2018-06" db="EMBL/GenBank/DDBJ databases">
        <authorList>
            <person name="Zhirakovskaya E."/>
        </authorList>
    </citation>
    <scope>NUCLEOTIDE SEQUENCE</scope>
</reference>
<name>A0A3B0TWW9_9ZZZZ</name>
<accession>A0A3B0TWW9</accession>
<feature type="region of interest" description="Disordered" evidence="1">
    <location>
        <begin position="142"/>
        <end position="162"/>
    </location>
</feature>
<evidence type="ECO:0000313" key="2">
    <source>
        <dbReference type="EMBL" id="VAW23085.1"/>
    </source>
</evidence>
<dbReference type="AlphaFoldDB" id="A0A3B0TWW9"/>
<evidence type="ECO:0000256" key="1">
    <source>
        <dbReference type="SAM" id="MobiDB-lite"/>
    </source>
</evidence>
<gene>
    <name evidence="2" type="ORF">MNBD_BACTEROID04-236</name>
</gene>
<evidence type="ECO:0008006" key="3">
    <source>
        <dbReference type="Google" id="ProtNLM"/>
    </source>
</evidence>
<dbReference type="EMBL" id="UOER01000178">
    <property type="protein sequence ID" value="VAW23085.1"/>
    <property type="molecule type" value="Genomic_DNA"/>
</dbReference>
<feature type="non-terminal residue" evidence="2">
    <location>
        <position position="162"/>
    </location>
</feature>
<dbReference type="Gene3D" id="2.40.160.60">
    <property type="entry name" value="Outer membrane protein transport protein (OMPP1/FadL/TodX)"/>
    <property type="match status" value="1"/>
</dbReference>
<organism evidence="2">
    <name type="scientific">hydrothermal vent metagenome</name>
    <dbReference type="NCBI Taxonomy" id="652676"/>
    <lineage>
        <taxon>unclassified sequences</taxon>
        <taxon>metagenomes</taxon>
        <taxon>ecological metagenomes</taxon>
    </lineage>
</organism>
<sequence length="162" mass="17181">MRKLLRLVVVLFTTATFAQAGHIMQGVGAVNMSMGGASTAQPIDISGALQWNPASISVFDSKILDFNIGLFFSSPELSSTVPEFDSTGQPTGNFFSGTTKDDRGASPMPAFAMVWGKEDSKHTFGVSAFGISGFGVTFPQSSTNPINMPQPNGFGHVESDYM</sequence>
<protein>
    <recommendedName>
        <fullName evidence="3">Hydrocarbon degradation protein</fullName>
    </recommendedName>
</protein>